<dbReference type="PANTHER" id="PTHR30337">
    <property type="entry name" value="COMPONENT OF ATP-DEPENDENT DSDNA EXONUCLEASE"/>
    <property type="match status" value="1"/>
</dbReference>
<organism evidence="5 6">
    <name type="scientific">Thermochromatium tepidum ATCC 43061</name>
    <dbReference type="NCBI Taxonomy" id="316276"/>
    <lineage>
        <taxon>Bacteria</taxon>
        <taxon>Pseudomonadati</taxon>
        <taxon>Pseudomonadota</taxon>
        <taxon>Gammaproteobacteria</taxon>
        <taxon>Chromatiales</taxon>
        <taxon>Chromatiaceae</taxon>
        <taxon>Thermochromatium</taxon>
    </lineage>
</organism>
<dbReference type="AlphaFoldDB" id="A0A6I6E2N8"/>
<dbReference type="EMBL" id="CP039268">
    <property type="protein sequence ID" value="QGU31982.1"/>
    <property type="molecule type" value="Genomic_DNA"/>
</dbReference>
<dbReference type="InterPro" id="IPR041796">
    <property type="entry name" value="Mre11_N"/>
</dbReference>
<dbReference type="Proteomes" id="UP000426424">
    <property type="component" value="Chromosome"/>
</dbReference>
<gene>
    <name evidence="5" type="ORF">E6P07_02670</name>
</gene>
<protein>
    <submittedName>
        <fullName evidence="5">DNA repair exonuclease</fullName>
    </submittedName>
</protein>
<dbReference type="RefSeq" id="WP_153974181.1">
    <property type="nucleotide sequence ID" value="NZ_CP039268.1"/>
</dbReference>
<dbReference type="InterPro" id="IPR014577">
    <property type="entry name" value="UCP033093_metalloPase"/>
</dbReference>
<keyword evidence="3 5" id="KW-0269">Exonuclease</keyword>
<keyword evidence="6" id="KW-1185">Reference proteome</keyword>
<dbReference type="Pfam" id="PF00149">
    <property type="entry name" value="Metallophos"/>
    <property type="match status" value="1"/>
</dbReference>
<dbReference type="CDD" id="cd00840">
    <property type="entry name" value="MPP_Mre11_N"/>
    <property type="match status" value="1"/>
</dbReference>
<feature type="domain" description="Calcineurin-like phosphoesterase" evidence="4">
    <location>
        <begin position="3"/>
        <end position="101"/>
    </location>
</feature>
<evidence type="ECO:0000259" key="4">
    <source>
        <dbReference type="Pfam" id="PF00149"/>
    </source>
</evidence>
<evidence type="ECO:0000313" key="6">
    <source>
        <dbReference type="Proteomes" id="UP000426424"/>
    </source>
</evidence>
<dbReference type="SUPFAM" id="SSF56300">
    <property type="entry name" value="Metallo-dependent phosphatases"/>
    <property type="match status" value="1"/>
</dbReference>
<dbReference type="OrthoDB" id="9773856at2"/>
<proteinExistence type="predicted"/>
<sequence>MPRILHTADWQIGRQFEMFGPEDGALLAEARFAAVERIAQLASERAVDAVLVAGDLFDAQWVSDRTIRRLFLALQGYSGPWLLLPGNHDAALAEGVWTRAQRLGVIGPNVQPLLEPKPWLLDASSDECTGIAVLPAPLSQRRVHEDLTAWFDTAPTPEGFLRIGLAHGSVQGVLPDDLDCSNPIAADRARRAHLDYLALGDWHGRLGIDDRTWYSGTPEPDRFRNNDAGCVLEVELPAPGSVPRITTHRIARHTWVSHQERIEVPSDLDRLIAALNRLPPQSVLELRCSGQVDFADYDRLQQALEHTAARLLTLRTDLSALRLVPTDADLADLHADGYLAEVVAELRAAQAKGGDEVSRTALLILADLLRAGPGTRP</sequence>
<evidence type="ECO:0000256" key="3">
    <source>
        <dbReference type="ARBA" id="ARBA00022839"/>
    </source>
</evidence>
<dbReference type="KEGG" id="ttp:E6P07_02670"/>
<dbReference type="PANTHER" id="PTHR30337:SF0">
    <property type="entry name" value="NUCLEASE SBCCD SUBUNIT D"/>
    <property type="match status" value="1"/>
</dbReference>
<evidence type="ECO:0000256" key="1">
    <source>
        <dbReference type="ARBA" id="ARBA00022722"/>
    </source>
</evidence>
<name>A0A6I6E2N8_THETI</name>
<dbReference type="InterPro" id="IPR004843">
    <property type="entry name" value="Calcineurin-like_PHP"/>
</dbReference>
<reference evidence="5 6" key="1">
    <citation type="submission" date="2019-12" db="EMBL/GenBank/DDBJ databases">
        <title>The complete genome of the thermophilic, anoxygenic phototrophic gammaproteobacterium Thermochromatium tepidum.</title>
        <authorList>
            <person name="Sattley W.M."/>
            <person name="Swingley W.D."/>
            <person name="Burchell B.M."/>
            <person name="Gurbani S.A."/>
            <person name="Kujawa C.M."/>
            <person name="Nuccio D.A."/>
            <person name="Schladweiler J."/>
            <person name="Shaffer K.N."/>
            <person name="Stokes L.M."/>
            <person name="Touchman J.W."/>
            <person name="Blankenship R.E."/>
            <person name="Madigan M.T."/>
        </authorList>
    </citation>
    <scope>NUCLEOTIDE SEQUENCE [LARGE SCALE GENOMIC DNA]</scope>
    <source>
        <strain evidence="5 6">ATCC 43061</strain>
    </source>
</reference>
<dbReference type="PIRSF" id="PIRSF033093">
    <property type="entry name" value="UCP_ML1119"/>
    <property type="match status" value="1"/>
</dbReference>
<keyword evidence="2" id="KW-0378">Hydrolase</keyword>
<accession>A0A6I6E2N8</accession>
<keyword evidence="1" id="KW-0540">Nuclease</keyword>
<dbReference type="InterPro" id="IPR050535">
    <property type="entry name" value="DNA_Repair-Maintenance_Comp"/>
</dbReference>
<evidence type="ECO:0000313" key="5">
    <source>
        <dbReference type="EMBL" id="QGU31982.1"/>
    </source>
</evidence>
<dbReference type="InterPro" id="IPR029052">
    <property type="entry name" value="Metallo-depent_PP-like"/>
</dbReference>
<evidence type="ECO:0000256" key="2">
    <source>
        <dbReference type="ARBA" id="ARBA00022801"/>
    </source>
</evidence>
<dbReference type="Gene3D" id="3.60.21.10">
    <property type="match status" value="1"/>
</dbReference>
<dbReference type="GO" id="GO:0004527">
    <property type="term" value="F:exonuclease activity"/>
    <property type="evidence" value="ECO:0007669"/>
    <property type="project" value="UniProtKB-KW"/>
</dbReference>